<reference key="2">
    <citation type="journal article" date="2011" name="Extremophiles">
        <title>Genomic analyses of Acidianus hospitalis W1 a host for studying crenarchaeal virus and plasmid life cycles.</title>
        <authorList>
            <person name="You X.Y."/>
            <person name="Liu C."/>
            <person name="Wang S.Y."/>
            <person name="Jiang C.Y."/>
            <person name="Shah S.A."/>
            <person name="Prangishvili D."/>
            <person name="Liu S.J."/>
            <person name="Garrett R.A."/>
        </authorList>
    </citation>
    <scope>NUCLEOTIDE SEQUENCE</scope>
    <source>
        <strain>W1</strain>
    </source>
</reference>
<accession>F4B6V1</accession>
<proteinExistence type="predicted"/>
<evidence type="ECO:0000313" key="2">
    <source>
        <dbReference type="Proteomes" id="UP000008458"/>
    </source>
</evidence>
<keyword evidence="2" id="KW-1185">Reference proteome</keyword>
<dbReference type="HOGENOM" id="CLU_3228001_0_0_2"/>
<protein>
    <submittedName>
        <fullName evidence="1">Uncharacterized protein</fullName>
    </submittedName>
</protein>
<evidence type="ECO:0000313" key="1">
    <source>
        <dbReference type="EMBL" id="AEE94644.1"/>
    </source>
</evidence>
<dbReference type="Proteomes" id="UP000008458">
    <property type="component" value="Chromosome"/>
</dbReference>
<dbReference type="KEGG" id="aho:Ahos_1767"/>
<reference evidence="1 2" key="1">
    <citation type="journal article" date="2011" name="Extremophiles">
        <title>Genomic analysis of Acidianus hospitalis W1 a host for studying crenarchaeal virus and plasmid life cycles.</title>
        <authorList>
            <person name="You X.Y."/>
            <person name="Liu C."/>
            <person name="Wang S.Y."/>
            <person name="Jiang C.Y."/>
            <person name="Shah S.A."/>
            <person name="Prangishvili D."/>
            <person name="She Q."/>
            <person name="Liu S.J."/>
            <person name="Garrett R.A."/>
        </authorList>
    </citation>
    <scope>NUCLEOTIDE SEQUENCE [LARGE SCALE GENOMIC DNA]</scope>
    <source>
        <strain evidence="1 2">W1</strain>
    </source>
</reference>
<name>F4B6V1_ACIHW</name>
<sequence length="39" mass="4523">MIVRRIKGMTIIFPSEEAMKEVLDDTEIEDIIDVNKESN</sequence>
<organism evidence="1 2">
    <name type="scientific">Acidianus hospitalis (strain W1)</name>
    <dbReference type="NCBI Taxonomy" id="933801"/>
    <lineage>
        <taxon>Archaea</taxon>
        <taxon>Thermoproteota</taxon>
        <taxon>Thermoprotei</taxon>
        <taxon>Sulfolobales</taxon>
        <taxon>Sulfolobaceae</taxon>
        <taxon>Acidianus</taxon>
    </lineage>
</organism>
<gene>
    <name evidence="1" type="ordered locus">Ahos_1767</name>
</gene>
<dbReference type="AlphaFoldDB" id="F4B6V1"/>
<dbReference type="EMBL" id="CP002535">
    <property type="protein sequence ID" value="AEE94644.1"/>
    <property type="molecule type" value="Genomic_DNA"/>
</dbReference>